<evidence type="ECO:0000313" key="2">
    <source>
        <dbReference type="EMBL" id="MFF3574611.1"/>
    </source>
</evidence>
<dbReference type="InterPro" id="IPR024983">
    <property type="entry name" value="CHAT_dom"/>
</dbReference>
<dbReference type="EMBL" id="JBIAQY010000028">
    <property type="protein sequence ID" value="MFF3574611.1"/>
    <property type="molecule type" value="Genomic_DNA"/>
</dbReference>
<reference evidence="2 3" key="1">
    <citation type="submission" date="2024-10" db="EMBL/GenBank/DDBJ databases">
        <title>The Natural Products Discovery Center: Release of the First 8490 Sequenced Strains for Exploring Actinobacteria Biosynthetic Diversity.</title>
        <authorList>
            <person name="Kalkreuter E."/>
            <person name="Kautsar S.A."/>
            <person name="Yang D."/>
            <person name="Bader C.D."/>
            <person name="Teijaro C.N."/>
            <person name="Fluegel L."/>
            <person name="Davis C.M."/>
            <person name="Simpson J.R."/>
            <person name="Lauterbach L."/>
            <person name="Steele A.D."/>
            <person name="Gui C."/>
            <person name="Meng S."/>
            <person name="Li G."/>
            <person name="Viehrig K."/>
            <person name="Ye F."/>
            <person name="Su P."/>
            <person name="Kiefer A.F."/>
            <person name="Nichols A."/>
            <person name="Cepeda A.J."/>
            <person name="Yan W."/>
            <person name="Fan B."/>
            <person name="Jiang Y."/>
            <person name="Adhikari A."/>
            <person name="Zheng C.-J."/>
            <person name="Schuster L."/>
            <person name="Cowan T.M."/>
            <person name="Smanski M.J."/>
            <person name="Chevrette M.G."/>
            <person name="De Carvalho L.P.S."/>
            <person name="Shen B."/>
        </authorList>
    </citation>
    <scope>NUCLEOTIDE SEQUENCE [LARGE SCALE GENOMIC DNA]</scope>
    <source>
        <strain evidence="2 3">NPDC002593</strain>
    </source>
</reference>
<comment type="caution">
    <text evidence="2">The sequence shown here is derived from an EMBL/GenBank/DDBJ whole genome shotgun (WGS) entry which is preliminary data.</text>
</comment>
<sequence length="409" mass="44491">MADAGDLYVSWRWQDEFAGAGVSVIPETQVDPIVARVQAALPGASAVGVERSLTTGEFADYDAEHDLAQALARTLLPYGLATQLYDLHVRGVRPQIRWQPSPRTAQIPWELLAPDPGLRLLDIADVSQLAPAGLVPAPDLAKRSWEQTRALPIVTVLDPRVPGFRADSGLGSVLGRMSADLPLAEHIGRYLPNDRLRPAVSDPVEVFRRQDQDRLWLSEALRAGASRLLYVGHVTAAAPESGRSEDARLHLACTAEIQGFAPPERTHRPLSAKDLILGTHTLDGAPRHGPDLWPIPSRVALIACESGGDLRFGETLGLLAAMLNGGAELVTAGRWPLPTDLAYQRFAGSSTDRHPLQENICAIDTAHDHPDPVASLMRWQRERSAAWRAERSICDSPLLWAAFATVTTR</sequence>
<feature type="domain" description="CHAT" evidence="1">
    <location>
        <begin position="66"/>
        <end position="342"/>
    </location>
</feature>
<evidence type="ECO:0000313" key="3">
    <source>
        <dbReference type="Proteomes" id="UP001601992"/>
    </source>
</evidence>
<accession>A0ABW6SHH3</accession>
<dbReference type="Pfam" id="PF12770">
    <property type="entry name" value="CHAT"/>
    <property type="match status" value="1"/>
</dbReference>
<organism evidence="2 3">
    <name type="scientific">Nocardia jiangxiensis</name>
    <dbReference type="NCBI Taxonomy" id="282685"/>
    <lineage>
        <taxon>Bacteria</taxon>
        <taxon>Bacillati</taxon>
        <taxon>Actinomycetota</taxon>
        <taxon>Actinomycetes</taxon>
        <taxon>Mycobacteriales</taxon>
        <taxon>Nocardiaceae</taxon>
        <taxon>Nocardia</taxon>
    </lineage>
</organism>
<protein>
    <submittedName>
        <fullName evidence="2">CHAT domain-containing protein</fullName>
    </submittedName>
</protein>
<proteinExistence type="predicted"/>
<name>A0ABW6SHH3_9NOCA</name>
<evidence type="ECO:0000259" key="1">
    <source>
        <dbReference type="Pfam" id="PF12770"/>
    </source>
</evidence>
<dbReference type="Proteomes" id="UP001601992">
    <property type="component" value="Unassembled WGS sequence"/>
</dbReference>
<keyword evidence="3" id="KW-1185">Reference proteome</keyword>
<dbReference type="RefSeq" id="WP_051194345.1">
    <property type="nucleotide sequence ID" value="NZ_JBIAQY010000028.1"/>
</dbReference>
<gene>
    <name evidence="2" type="ORF">ACFYXQ_43365</name>
</gene>